<dbReference type="InterPro" id="IPR007393">
    <property type="entry name" value="YlxR_dom"/>
</dbReference>
<dbReference type="InterPro" id="IPR037465">
    <property type="entry name" value="YlxR"/>
</dbReference>
<dbReference type="InterPro" id="IPR004038">
    <property type="entry name" value="Ribosomal_eL8/eL30/eS12/Gad45"/>
</dbReference>
<dbReference type="InterPro" id="IPR035931">
    <property type="entry name" value="YlxR-like_sf"/>
</dbReference>
<name>A0A6S6PK89_ACEAC</name>
<dbReference type="Pfam" id="PF04296">
    <property type="entry name" value="YlxR"/>
    <property type="match status" value="1"/>
</dbReference>
<dbReference type="SUPFAM" id="SSF64376">
    <property type="entry name" value="YlxR-like"/>
    <property type="match status" value="1"/>
</dbReference>
<dbReference type="PANTHER" id="PTHR34215">
    <property type="entry name" value="BLL0784 PROTEIN"/>
    <property type="match status" value="1"/>
</dbReference>
<evidence type="ECO:0000313" key="3">
    <source>
        <dbReference type="EMBL" id="BCI67763.1"/>
    </source>
</evidence>
<dbReference type="InterPro" id="IPR029064">
    <property type="entry name" value="Ribosomal_eL30-like_sf"/>
</dbReference>
<evidence type="ECO:0000259" key="1">
    <source>
        <dbReference type="Pfam" id="PF01248"/>
    </source>
</evidence>
<evidence type="ECO:0000313" key="4">
    <source>
        <dbReference type="Proteomes" id="UP000515220"/>
    </source>
</evidence>
<dbReference type="Gene3D" id="3.30.1230.10">
    <property type="entry name" value="YlxR-like"/>
    <property type="match status" value="1"/>
</dbReference>
<organism evidence="3 4">
    <name type="scientific">Acetobacter aceti</name>
    <dbReference type="NCBI Taxonomy" id="435"/>
    <lineage>
        <taxon>Bacteria</taxon>
        <taxon>Pseudomonadati</taxon>
        <taxon>Pseudomonadota</taxon>
        <taxon>Alphaproteobacteria</taxon>
        <taxon>Acetobacterales</taxon>
        <taxon>Acetobacteraceae</taxon>
        <taxon>Acetobacter</taxon>
        <taxon>Acetobacter subgen. Acetobacter</taxon>
    </lineage>
</organism>
<feature type="domain" description="Ribosomal protein eL8/eL30/eS12/Gadd45" evidence="1">
    <location>
        <begin position="138"/>
        <end position="218"/>
    </location>
</feature>
<feature type="domain" description="YlxR" evidence="2">
    <location>
        <begin position="56"/>
        <end position="121"/>
    </location>
</feature>
<evidence type="ECO:0000259" key="2">
    <source>
        <dbReference type="Pfam" id="PF04296"/>
    </source>
</evidence>
<dbReference type="Gene3D" id="3.30.1330.30">
    <property type="match status" value="1"/>
</dbReference>
<dbReference type="EMBL" id="AP023326">
    <property type="protein sequence ID" value="BCI67763.1"/>
    <property type="molecule type" value="Genomic_DNA"/>
</dbReference>
<proteinExistence type="predicted"/>
<dbReference type="Proteomes" id="UP000515220">
    <property type="component" value="Chromosome"/>
</dbReference>
<dbReference type="NCBIfam" id="NF006622">
    <property type="entry name" value="PRK09190.1"/>
    <property type="match status" value="1"/>
</dbReference>
<gene>
    <name evidence="3" type="ORF">AAJCM20276_23870</name>
</gene>
<protein>
    <submittedName>
        <fullName evidence="3">Uncharacterized protein</fullName>
    </submittedName>
</protein>
<sequence>MRKRRPRRCLLNTTPTNERPSELITADSGFTAELNGDNHIPDSDDVYEEDERGPLRRCLVTRERLAPSSMIRFVVAPDKTVVPDLDARLPGRGIWLSARRDVLETARTRGGFARAARCQVVIPSDLVGLIEAGLLRRVTDTLGLARRAGQAVSGYAKVREWIVAGAAGLVVQASDGSPDECVRLLSGARSLPVVKPLDAAQLGKVFGREHTVHAALRTGALADRLKQDSKRFAGLADVAVLRTPEVSGERVEQADR</sequence>
<accession>A0A6S6PK89</accession>
<dbReference type="PANTHER" id="PTHR34215:SF1">
    <property type="entry name" value="YLXR DOMAIN-CONTAINING PROTEIN"/>
    <property type="match status" value="1"/>
</dbReference>
<reference evidence="3 4" key="1">
    <citation type="submission" date="2020-07" db="EMBL/GenBank/DDBJ databases">
        <title>Complete Genome Sequence of an acetic acid bacterium, Acetobacter aceti JCM20276.</title>
        <authorList>
            <person name="Hirose Y."/>
            <person name="Mihara H."/>
        </authorList>
    </citation>
    <scope>NUCLEOTIDE SEQUENCE [LARGE SCALE GENOMIC DNA]</scope>
    <source>
        <strain evidence="3 4">JCM20276</strain>
    </source>
</reference>
<dbReference type="SUPFAM" id="SSF55315">
    <property type="entry name" value="L30e-like"/>
    <property type="match status" value="1"/>
</dbReference>
<dbReference type="AlphaFoldDB" id="A0A6S6PK89"/>
<dbReference type="Pfam" id="PF01248">
    <property type="entry name" value="Ribosomal_L7Ae"/>
    <property type="match status" value="1"/>
</dbReference>